<keyword evidence="3" id="KW-1185">Reference proteome</keyword>
<feature type="transmembrane region" description="Helical" evidence="1">
    <location>
        <begin position="294"/>
        <end position="316"/>
    </location>
</feature>
<evidence type="ECO:0008006" key="4">
    <source>
        <dbReference type="Google" id="ProtNLM"/>
    </source>
</evidence>
<gene>
    <name evidence="2" type="ORF">NQF86_06275</name>
</gene>
<evidence type="ECO:0000256" key="1">
    <source>
        <dbReference type="SAM" id="Phobius"/>
    </source>
</evidence>
<name>A0ABT3WH00_9PROT</name>
<evidence type="ECO:0000313" key="3">
    <source>
        <dbReference type="Proteomes" id="UP001165576"/>
    </source>
</evidence>
<feature type="transmembrane region" description="Helical" evidence="1">
    <location>
        <begin position="336"/>
        <end position="353"/>
    </location>
</feature>
<sequence length="442" mass="46935">MSFHDPLMACLLALLIVLLLGDRSIRVFVSGLWRSVPLGVWRQGGCYMVGMVLAMLALGVASHAGAAACLVAVALVLLGGGTVFQPVWGIPALVGYALLPAGAGGLGVMATCFWAAGRAAGEHEVVRLVALILMLGLGHEMVIQQPLIWMVGGSVLAGVCLLAGLGEARLFLYRYCRLLRPVLLLGVMEVSRQQGMELGVEGAFFALLLDLACQCLAAIWPRSALLLLPAPPLPGFIVGWVGLHASLGLSSSTEGWTVMGCLLGVAIMGLSFGDGVRVLSQARFFLRDRQPKHWAGGLCLAAGLPSVCGVVAGWLVGHGTGWAGWLYRLPGGDGSVTALPLFWGGLFLFWAFASGRKRDDAHAALTSDETEGGELIRLQAYMQAQPVLPRSMKRLMMRGQRQVRTVRSVLLEGRSFLPVQELGAVFWLMFLGGVLVVMGLAQ</sequence>
<feature type="transmembrane region" description="Helical" evidence="1">
    <location>
        <begin position="125"/>
        <end position="142"/>
    </location>
</feature>
<keyword evidence="1" id="KW-1133">Transmembrane helix</keyword>
<evidence type="ECO:0000313" key="2">
    <source>
        <dbReference type="EMBL" id="MCX5618271.1"/>
    </source>
</evidence>
<keyword evidence="1" id="KW-0472">Membrane</keyword>
<feature type="transmembrane region" description="Helical" evidence="1">
    <location>
        <begin position="422"/>
        <end position="441"/>
    </location>
</feature>
<proteinExistence type="predicted"/>
<feature type="transmembrane region" description="Helical" evidence="1">
    <location>
        <begin position="148"/>
        <end position="172"/>
    </location>
</feature>
<keyword evidence="1" id="KW-0812">Transmembrane</keyword>
<organism evidence="2 3">
    <name type="scientific">Bombella pluederhausensis</name>
    <dbReference type="NCBI Taxonomy" id="2967336"/>
    <lineage>
        <taxon>Bacteria</taxon>
        <taxon>Pseudomonadati</taxon>
        <taxon>Pseudomonadota</taxon>
        <taxon>Alphaproteobacteria</taxon>
        <taxon>Acetobacterales</taxon>
        <taxon>Acetobacteraceae</taxon>
        <taxon>Bombella</taxon>
    </lineage>
</organism>
<feature type="transmembrane region" description="Helical" evidence="1">
    <location>
        <begin position="67"/>
        <end position="88"/>
    </location>
</feature>
<reference evidence="2" key="1">
    <citation type="submission" date="2022-07" db="EMBL/GenBank/DDBJ databases">
        <title>Bombella genomes.</title>
        <authorList>
            <person name="Harer L."/>
            <person name="Styblova S."/>
            <person name="Ehrmann M."/>
        </authorList>
    </citation>
    <scope>NUCLEOTIDE SEQUENCE</scope>
    <source>
        <strain evidence="2">TMW 2.2543</strain>
    </source>
</reference>
<accession>A0ABT3WH00</accession>
<feature type="transmembrane region" description="Helical" evidence="1">
    <location>
        <begin position="40"/>
        <end position="60"/>
    </location>
</feature>
<protein>
    <recommendedName>
        <fullName evidence="4">Prepilin type IV endopeptidase peptidase domain-containing protein</fullName>
    </recommendedName>
</protein>
<comment type="caution">
    <text evidence="2">The sequence shown here is derived from an EMBL/GenBank/DDBJ whole genome shotgun (WGS) entry which is preliminary data.</text>
</comment>
<dbReference type="RefSeq" id="WP_266116766.1">
    <property type="nucleotide sequence ID" value="NZ_JANIDY010000002.1"/>
</dbReference>
<dbReference type="EMBL" id="JANIDY010000002">
    <property type="protein sequence ID" value="MCX5618271.1"/>
    <property type="molecule type" value="Genomic_DNA"/>
</dbReference>
<dbReference type="Proteomes" id="UP001165576">
    <property type="component" value="Unassembled WGS sequence"/>
</dbReference>
<feature type="transmembrane region" description="Helical" evidence="1">
    <location>
        <begin position="94"/>
        <end position="116"/>
    </location>
</feature>
<feature type="transmembrane region" description="Helical" evidence="1">
    <location>
        <begin position="255"/>
        <end position="273"/>
    </location>
</feature>